<proteinExistence type="predicted"/>
<gene>
    <name evidence="1" type="ORF">HJG63_008077</name>
</gene>
<protein>
    <submittedName>
        <fullName evidence="1">Uncharacterized protein</fullName>
    </submittedName>
</protein>
<dbReference type="EMBL" id="JACASE010000010">
    <property type="protein sequence ID" value="KAF6431560.1"/>
    <property type="molecule type" value="Genomic_DNA"/>
</dbReference>
<dbReference type="AlphaFoldDB" id="A0A7J8E881"/>
<evidence type="ECO:0000313" key="1">
    <source>
        <dbReference type="EMBL" id="KAF6431560.1"/>
    </source>
</evidence>
<sequence length="128" mass="14301">MQLKGQVCTVGAETGPGATAHRGARVIFTTLHTSRWPRERPEQPLWVTGKAGNREIHRHRMRAATEAHALLTPGCLSPCQWPLVTSPSYCSPCPIKQPSSWWDLCVLRPQRDSRNSCLPFTVTSVWCP</sequence>
<comment type="caution">
    <text evidence="1">The sequence shown here is derived from an EMBL/GenBank/DDBJ whole genome shotgun (WGS) entry which is preliminary data.</text>
</comment>
<accession>A0A7J8E881</accession>
<dbReference type="Proteomes" id="UP000593571">
    <property type="component" value="Unassembled WGS sequence"/>
</dbReference>
<keyword evidence="2" id="KW-1185">Reference proteome</keyword>
<reference evidence="1 2" key="1">
    <citation type="journal article" date="2020" name="Nature">
        <title>Six reference-quality genomes reveal evolution of bat adaptations.</title>
        <authorList>
            <person name="Jebb D."/>
            <person name="Huang Z."/>
            <person name="Pippel M."/>
            <person name="Hughes G.M."/>
            <person name="Lavrichenko K."/>
            <person name="Devanna P."/>
            <person name="Winkler S."/>
            <person name="Jermiin L.S."/>
            <person name="Skirmuntt E.C."/>
            <person name="Katzourakis A."/>
            <person name="Burkitt-Gray L."/>
            <person name="Ray D.A."/>
            <person name="Sullivan K.A.M."/>
            <person name="Roscito J.G."/>
            <person name="Kirilenko B.M."/>
            <person name="Davalos L.M."/>
            <person name="Corthals A.P."/>
            <person name="Power M.L."/>
            <person name="Jones G."/>
            <person name="Ransome R.D."/>
            <person name="Dechmann D.K.N."/>
            <person name="Locatelli A.G."/>
            <person name="Puechmaille S.J."/>
            <person name="Fedrigo O."/>
            <person name="Jarvis E.D."/>
            <person name="Hiller M."/>
            <person name="Vernes S.C."/>
            <person name="Myers E.W."/>
            <person name="Teeling E.C."/>
        </authorList>
    </citation>
    <scope>NUCLEOTIDE SEQUENCE [LARGE SCALE GENOMIC DNA]</scope>
    <source>
        <strain evidence="1">MRouAeg1</strain>
        <tissue evidence="1">Muscle</tissue>
    </source>
</reference>
<organism evidence="1 2">
    <name type="scientific">Rousettus aegyptiacus</name>
    <name type="common">Egyptian fruit bat</name>
    <name type="synonym">Pteropus aegyptiacus</name>
    <dbReference type="NCBI Taxonomy" id="9407"/>
    <lineage>
        <taxon>Eukaryota</taxon>
        <taxon>Metazoa</taxon>
        <taxon>Chordata</taxon>
        <taxon>Craniata</taxon>
        <taxon>Vertebrata</taxon>
        <taxon>Euteleostomi</taxon>
        <taxon>Mammalia</taxon>
        <taxon>Eutheria</taxon>
        <taxon>Laurasiatheria</taxon>
        <taxon>Chiroptera</taxon>
        <taxon>Yinpterochiroptera</taxon>
        <taxon>Pteropodoidea</taxon>
        <taxon>Pteropodidae</taxon>
        <taxon>Rousettinae</taxon>
        <taxon>Rousettus</taxon>
    </lineage>
</organism>
<name>A0A7J8E881_ROUAE</name>
<evidence type="ECO:0000313" key="2">
    <source>
        <dbReference type="Proteomes" id="UP000593571"/>
    </source>
</evidence>